<keyword evidence="5" id="KW-0460">Magnesium</keyword>
<protein>
    <recommendedName>
        <fullName evidence="8">Nudix hydrolase domain-containing protein</fullName>
    </recommendedName>
</protein>
<comment type="caution">
    <text evidence="9">The sequence shown here is derived from an EMBL/GenBank/DDBJ whole genome shotgun (WGS) entry which is preliminary data.</text>
</comment>
<name>A0A1D2JQ11_PARBR</name>
<dbReference type="PANTHER" id="PTHR12318">
    <property type="entry name" value="TESTOSTERONE-REGULATED PROTEIN RP2"/>
    <property type="match status" value="1"/>
</dbReference>
<proteinExistence type="predicted"/>
<evidence type="ECO:0000256" key="7">
    <source>
        <dbReference type="SAM" id="MobiDB-lite"/>
    </source>
</evidence>
<dbReference type="VEuPathDB" id="FungiDB:PABG_06369"/>
<evidence type="ECO:0000259" key="8">
    <source>
        <dbReference type="PROSITE" id="PS51462"/>
    </source>
</evidence>
<dbReference type="GO" id="GO:0016818">
    <property type="term" value="F:hydrolase activity, acting on acid anhydrides, in phosphorus-containing anhydrides"/>
    <property type="evidence" value="ECO:0007669"/>
    <property type="project" value="InterPro"/>
</dbReference>
<dbReference type="Proteomes" id="UP000242814">
    <property type="component" value="Unassembled WGS sequence"/>
</dbReference>
<comment type="cofactor">
    <cofactor evidence="2">
        <name>Mg(2+)</name>
        <dbReference type="ChEBI" id="CHEBI:18420"/>
    </cofactor>
</comment>
<evidence type="ECO:0000313" key="10">
    <source>
        <dbReference type="Proteomes" id="UP000242814"/>
    </source>
</evidence>
<evidence type="ECO:0000256" key="4">
    <source>
        <dbReference type="ARBA" id="ARBA00022801"/>
    </source>
</evidence>
<comment type="cofactor">
    <cofactor evidence="1">
        <name>Mn(2+)</name>
        <dbReference type="ChEBI" id="CHEBI:29035"/>
    </cofactor>
</comment>
<sequence length="405" mass="45555">MIPSICCQLPSNANQLRIALRLVLNSDGFYYSSPDRYTRTPKTLRLQIAYRFGQQASYSTVRRIPQYRSMAPKVANGGKGERAVPRPSASVILISPQNEVLLLHRVKTSSSFPSAHVFPGGNISSQDGDFPPAGHPDSHDEGPHYRRAAIRELFEESGILLAKNKSTGQMIQVNEEQREIGRHAIHMNKVTFKQWLKSIDDAAEPDIDPLIPFTHWITPAKNPKRFTTQMYLYFLPPSPESKNLIGSEETEVQVPTSDGGIEVTEAQFLHASEWLRLARNGDIIMFPPQVFLLHFVAQFLDRPDESPSTISKEESTKRRSELIKFVHSGSPPWTDKFISPLQIGQVADGRNILALDYVGPELQGSDKKGEPDRVALVRFLKEGPREVEIRWKNEVEPVKKAKSAL</sequence>
<keyword evidence="4" id="KW-0378">Hydrolase</keyword>
<dbReference type="PANTHER" id="PTHR12318:SF0">
    <property type="entry name" value="ACYL-COENZYME A DIPHOSPHATASE NUDT19"/>
    <property type="match status" value="1"/>
</dbReference>
<evidence type="ECO:0000256" key="2">
    <source>
        <dbReference type="ARBA" id="ARBA00001946"/>
    </source>
</evidence>
<dbReference type="GO" id="GO:0046872">
    <property type="term" value="F:metal ion binding"/>
    <property type="evidence" value="ECO:0007669"/>
    <property type="project" value="UniProtKB-KW"/>
</dbReference>
<dbReference type="PROSITE" id="PS51462">
    <property type="entry name" value="NUDIX"/>
    <property type="match status" value="1"/>
</dbReference>
<gene>
    <name evidence="9" type="ORF">ACO22_00270</name>
</gene>
<dbReference type="CDD" id="cd18870">
    <property type="entry name" value="NUDIX_AcylCoAdiphos_Nudt19"/>
    <property type="match status" value="1"/>
</dbReference>
<dbReference type="SUPFAM" id="SSF55811">
    <property type="entry name" value="Nudix"/>
    <property type="match status" value="1"/>
</dbReference>
<feature type="region of interest" description="Disordered" evidence="7">
    <location>
        <begin position="121"/>
        <end position="142"/>
    </location>
</feature>
<dbReference type="EMBL" id="LZYO01000004">
    <property type="protein sequence ID" value="ODH45273.1"/>
    <property type="molecule type" value="Genomic_DNA"/>
</dbReference>
<keyword evidence="6" id="KW-0464">Manganese</keyword>
<evidence type="ECO:0000256" key="3">
    <source>
        <dbReference type="ARBA" id="ARBA00022723"/>
    </source>
</evidence>
<evidence type="ECO:0000256" key="5">
    <source>
        <dbReference type="ARBA" id="ARBA00022842"/>
    </source>
</evidence>
<dbReference type="GO" id="GO:0005739">
    <property type="term" value="C:mitochondrion"/>
    <property type="evidence" value="ECO:0007669"/>
    <property type="project" value="TreeGrafter"/>
</dbReference>
<dbReference type="Pfam" id="PF00293">
    <property type="entry name" value="NUDIX"/>
    <property type="match status" value="1"/>
</dbReference>
<dbReference type="InterPro" id="IPR039121">
    <property type="entry name" value="NUDT19"/>
</dbReference>
<reference evidence="9 10" key="1">
    <citation type="submission" date="2016-06" db="EMBL/GenBank/DDBJ databases">
        <authorList>
            <person name="Kjaerup R.B."/>
            <person name="Dalgaard T.S."/>
            <person name="Juul-Madsen H.R."/>
        </authorList>
    </citation>
    <scope>NUCLEOTIDE SEQUENCE [LARGE SCALE GENOMIC DNA]</scope>
    <source>
        <strain evidence="9 10">Pb300</strain>
    </source>
</reference>
<feature type="domain" description="Nudix hydrolase" evidence="8">
    <location>
        <begin position="84"/>
        <end position="291"/>
    </location>
</feature>
<evidence type="ECO:0000256" key="6">
    <source>
        <dbReference type="ARBA" id="ARBA00023211"/>
    </source>
</evidence>
<evidence type="ECO:0000256" key="1">
    <source>
        <dbReference type="ARBA" id="ARBA00001936"/>
    </source>
</evidence>
<dbReference type="AlphaFoldDB" id="A0A1D2JQ11"/>
<accession>A0A1D2JQ11</accession>
<dbReference type="InterPro" id="IPR015797">
    <property type="entry name" value="NUDIX_hydrolase-like_dom_sf"/>
</dbReference>
<keyword evidence="3" id="KW-0479">Metal-binding</keyword>
<organism evidence="9 10">
    <name type="scientific">Paracoccidioides brasiliensis</name>
    <dbReference type="NCBI Taxonomy" id="121759"/>
    <lineage>
        <taxon>Eukaryota</taxon>
        <taxon>Fungi</taxon>
        <taxon>Dikarya</taxon>
        <taxon>Ascomycota</taxon>
        <taxon>Pezizomycotina</taxon>
        <taxon>Eurotiomycetes</taxon>
        <taxon>Eurotiomycetidae</taxon>
        <taxon>Onygenales</taxon>
        <taxon>Ajellomycetaceae</taxon>
        <taxon>Paracoccidioides</taxon>
    </lineage>
</organism>
<dbReference type="InterPro" id="IPR000086">
    <property type="entry name" value="NUDIX_hydrolase_dom"/>
</dbReference>
<evidence type="ECO:0000313" key="9">
    <source>
        <dbReference type="EMBL" id="ODH45273.1"/>
    </source>
</evidence>
<dbReference type="Gene3D" id="3.90.79.10">
    <property type="entry name" value="Nucleoside Triphosphate Pyrophosphohydrolase"/>
    <property type="match status" value="1"/>
</dbReference>
<dbReference type="VEuPathDB" id="FungiDB:PADG_07584"/>